<protein>
    <submittedName>
        <fullName evidence="2">Uncharacterized protein</fullName>
    </submittedName>
</protein>
<reference evidence="2 3" key="1">
    <citation type="submission" date="2022-05" db="EMBL/GenBank/DDBJ databases">
        <authorList>
            <consortium name="Genoscope - CEA"/>
            <person name="William W."/>
        </authorList>
    </citation>
    <scope>NUCLEOTIDE SEQUENCE [LARGE SCALE GENOMIC DNA]</scope>
</reference>
<evidence type="ECO:0000256" key="1">
    <source>
        <dbReference type="SAM" id="Phobius"/>
    </source>
</evidence>
<comment type="caution">
    <text evidence="2">The sequence shown here is derived from an EMBL/GenBank/DDBJ whole genome shotgun (WGS) entry which is preliminary data.</text>
</comment>
<feature type="non-terminal residue" evidence="2">
    <location>
        <position position="234"/>
    </location>
</feature>
<dbReference type="Proteomes" id="UP001159405">
    <property type="component" value="Unassembled WGS sequence"/>
</dbReference>
<name>A0ABN8QDD5_9CNID</name>
<accession>A0ABN8QDD5</accession>
<sequence>IRDVVVSEVPIEDLEKSPAPILPYNHIPHRSAICQACSTDLPDYFIAISNVSEVSPQLSEGFWTEDIDTSDDENGPPPCYEQALRMSKYFTKDDCSQSNIALVGKICGGVFILFFVVSGAAVIACNKRHRPESNSIDVVVSEIPMEDLEKSPAPILPYNHIPHRPVCAEACSTDLPDYFIAISNVPNVSPHLRLRGFWTEDIDNSDDENDPPPCYEQALIMYGLISIESAELED</sequence>
<keyword evidence="1" id="KW-1133">Transmembrane helix</keyword>
<keyword evidence="1" id="KW-0812">Transmembrane</keyword>
<feature type="non-terminal residue" evidence="2">
    <location>
        <position position="1"/>
    </location>
</feature>
<dbReference type="EMBL" id="CALNXK010000114">
    <property type="protein sequence ID" value="CAH3159619.1"/>
    <property type="molecule type" value="Genomic_DNA"/>
</dbReference>
<keyword evidence="3" id="KW-1185">Reference proteome</keyword>
<proteinExistence type="predicted"/>
<feature type="transmembrane region" description="Helical" evidence="1">
    <location>
        <begin position="102"/>
        <end position="125"/>
    </location>
</feature>
<evidence type="ECO:0000313" key="3">
    <source>
        <dbReference type="Proteomes" id="UP001159405"/>
    </source>
</evidence>
<gene>
    <name evidence="2" type="ORF">PLOB_00003827</name>
</gene>
<organism evidence="2 3">
    <name type="scientific">Porites lobata</name>
    <dbReference type="NCBI Taxonomy" id="104759"/>
    <lineage>
        <taxon>Eukaryota</taxon>
        <taxon>Metazoa</taxon>
        <taxon>Cnidaria</taxon>
        <taxon>Anthozoa</taxon>
        <taxon>Hexacorallia</taxon>
        <taxon>Scleractinia</taxon>
        <taxon>Fungiina</taxon>
        <taxon>Poritidae</taxon>
        <taxon>Porites</taxon>
    </lineage>
</organism>
<evidence type="ECO:0000313" key="2">
    <source>
        <dbReference type="EMBL" id="CAH3159619.1"/>
    </source>
</evidence>
<keyword evidence="1" id="KW-0472">Membrane</keyword>